<sequence>MRFVNWWPDPRFTHTDRWDLNGCSAGRWSSGRGVDVVADSGSLAYFKTVVFSVPAGEWLNIVATVECVGADPNLQWGYILMLYDASRPASDSSAIIASVTKSQSGVHQVVRFQAPSSGLVRFQGVCPLAAGAQTKISLLSVVSDAGLAWMREHGEWWIHSQLMPLRSS</sequence>
<evidence type="ECO:0000313" key="2">
    <source>
        <dbReference type="Proteomes" id="UP000812844"/>
    </source>
</evidence>
<name>A0ABS6W639_9BIFI</name>
<reference evidence="1 2" key="1">
    <citation type="submission" date="2021-05" db="EMBL/GenBank/DDBJ databases">
        <title>Phylogenetic classification of ten novel species belonging to the genus Bifidobacterium comprising B. colchicus sp. nov., B. abeli sp. nov., B. bicoloris sp. nov., B. guerezis sp. nov., B. rosaliae sp. nov., B. santillanensis sp. nov., B. argentati sp. nov., B. amazzoni sp. nov., B. pluviali sp. nov., and B. pinnaculum sp. nov.</title>
        <authorList>
            <person name="Lugli G.A."/>
            <person name="Ruiz Garcia L."/>
            <person name="Margolles A."/>
            <person name="Ventura M."/>
        </authorList>
    </citation>
    <scope>NUCLEOTIDE SEQUENCE [LARGE SCALE GENOMIC DNA]</scope>
    <source>
        <strain evidence="1 2">6T3</strain>
    </source>
</reference>
<protein>
    <submittedName>
        <fullName evidence="1">Uncharacterized protein</fullName>
    </submittedName>
</protein>
<dbReference type="Proteomes" id="UP000812844">
    <property type="component" value="Unassembled WGS sequence"/>
</dbReference>
<proteinExistence type="predicted"/>
<comment type="caution">
    <text evidence="1">The sequence shown here is derived from an EMBL/GenBank/DDBJ whole genome shotgun (WGS) entry which is preliminary data.</text>
</comment>
<organism evidence="1 2">
    <name type="scientific">Bifidobacterium phasiani</name>
    <dbReference type="NCBI Taxonomy" id="2834431"/>
    <lineage>
        <taxon>Bacteria</taxon>
        <taxon>Bacillati</taxon>
        <taxon>Actinomycetota</taxon>
        <taxon>Actinomycetes</taxon>
        <taxon>Bifidobacteriales</taxon>
        <taxon>Bifidobacteriaceae</taxon>
        <taxon>Bifidobacterium</taxon>
    </lineage>
</organism>
<keyword evidence="2" id="KW-1185">Reference proteome</keyword>
<dbReference type="RefSeq" id="WP_219079630.1">
    <property type="nucleotide sequence ID" value="NZ_JAHBBD010000001.1"/>
</dbReference>
<accession>A0ABS6W639</accession>
<dbReference type="EMBL" id="JAHBBD010000001">
    <property type="protein sequence ID" value="MBW3081955.1"/>
    <property type="molecule type" value="Genomic_DNA"/>
</dbReference>
<gene>
    <name evidence="1" type="ORF">KIH73_00915</name>
</gene>
<evidence type="ECO:0000313" key="1">
    <source>
        <dbReference type="EMBL" id="MBW3081955.1"/>
    </source>
</evidence>